<dbReference type="CDD" id="cd22707">
    <property type="entry name" value="FHA_KIF14"/>
    <property type="match status" value="1"/>
</dbReference>
<evidence type="ECO:0000313" key="20">
    <source>
        <dbReference type="EMBL" id="GFR85480.1"/>
    </source>
</evidence>
<evidence type="ECO:0000256" key="17">
    <source>
        <dbReference type="SAM" id="MobiDB-lite"/>
    </source>
</evidence>
<feature type="coiled-coil region" evidence="16">
    <location>
        <begin position="745"/>
        <end position="787"/>
    </location>
</feature>
<dbReference type="InterPro" id="IPR000253">
    <property type="entry name" value="FHA_dom"/>
</dbReference>
<dbReference type="InterPro" id="IPR056523">
    <property type="entry name" value="4HB_KIF14"/>
</dbReference>
<dbReference type="SUPFAM" id="SSF52540">
    <property type="entry name" value="P-loop containing nucleoside triphosphate hydrolases"/>
    <property type="match status" value="1"/>
</dbReference>
<dbReference type="InterPro" id="IPR019821">
    <property type="entry name" value="Kinesin_motor_CS"/>
</dbReference>
<dbReference type="GO" id="GO:0005819">
    <property type="term" value="C:spindle"/>
    <property type="evidence" value="ECO:0007669"/>
    <property type="project" value="UniProtKB-SubCell"/>
</dbReference>
<keyword evidence="6" id="KW-0493">Microtubule</keyword>
<gene>
    <name evidence="20" type="ORF">ElyMa_006029200</name>
</gene>
<keyword evidence="21" id="KW-1185">Reference proteome</keyword>
<dbReference type="EMBL" id="BMAT01012087">
    <property type="protein sequence ID" value="GFR85480.1"/>
    <property type="molecule type" value="Genomic_DNA"/>
</dbReference>
<evidence type="ECO:0000256" key="16">
    <source>
        <dbReference type="SAM" id="Coils"/>
    </source>
</evidence>
<comment type="caution">
    <text evidence="20">The sequence shown here is derived from an EMBL/GenBank/DDBJ whole genome shotgun (WGS) entry which is preliminary data.</text>
</comment>
<feature type="domain" description="FHA" evidence="18">
    <location>
        <begin position="822"/>
        <end position="872"/>
    </location>
</feature>
<dbReference type="Gene3D" id="2.60.200.20">
    <property type="match status" value="1"/>
</dbReference>
<dbReference type="InterPro" id="IPR008984">
    <property type="entry name" value="SMAD_FHA_dom_sf"/>
</dbReference>
<evidence type="ECO:0000256" key="11">
    <source>
        <dbReference type="ARBA" id="ARBA00023212"/>
    </source>
</evidence>
<keyword evidence="7 15" id="KW-0547">Nucleotide-binding</keyword>
<feature type="non-terminal residue" evidence="20">
    <location>
        <position position="1535"/>
    </location>
</feature>
<feature type="coiled-coil region" evidence="16">
    <location>
        <begin position="930"/>
        <end position="989"/>
    </location>
</feature>
<evidence type="ECO:0000256" key="5">
    <source>
        <dbReference type="ARBA" id="ARBA00022553"/>
    </source>
</evidence>
<comment type="subunit">
    <text evidence="13">Directly interacts with PRC1 within a complex also containing KIF4A, KIF20A and KIF23; targets to the central spindle. Directly interacts with CIT depending on the activation state of the kinase (stronger interaction with the kinase-dead form); targets to the midbody. Interacts with ARRB2; the interaction is detected in the nucleus upon OR1D2 stimulation. Interacts with AKT1; the interaction is detected in the plasma membrane upon INS stimulation and promotes AKT1 phosphorylation. Interacts with SVIL; at midbody during cytokinesis. Interacts with RADIL (via PDZ domain); recruits RADIL to the microtubule network restricting RADIL from interaction with activated RAP1A.</text>
</comment>
<evidence type="ECO:0000256" key="14">
    <source>
        <dbReference type="ARBA" id="ARBA00073220"/>
    </source>
</evidence>
<dbReference type="GO" id="GO:0007018">
    <property type="term" value="P:microtubule-based movement"/>
    <property type="evidence" value="ECO:0007669"/>
    <property type="project" value="InterPro"/>
</dbReference>
<evidence type="ECO:0000256" key="4">
    <source>
        <dbReference type="ARBA" id="ARBA00022490"/>
    </source>
</evidence>
<evidence type="ECO:0000256" key="9">
    <source>
        <dbReference type="ARBA" id="ARBA00023054"/>
    </source>
</evidence>
<dbReference type="GO" id="GO:0030496">
    <property type="term" value="C:midbody"/>
    <property type="evidence" value="ECO:0007669"/>
    <property type="project" value="UniProtKB-SubCell"/>
</dbReference>
<proteinExistence type="inferred from homology"/>
<dbReference type="PROSITE" id="PS00411">
    <property type="entry name" value="KINESIN_MOTOR_1"/>
    <property type="match status" value="1"/>
</dbReference>
<feature type="domain" description="Kinesin motor" evidence="19">
    <location>
        <begin position="359"/>
        <end position="706"/>
    </location>
</feature>
<dbReference type="FunFam" id="2.60.200.20:FF:000020">
    <property type="entry name" value="Kinesin family member 14"/>
    <property type="match status" value="1"/>
</dbReference>
<keyword evidence="12" id="KW-0539">Nucleus</keyword>
<dbReference type="PROSITE" id="PS50006">
    <property type="entry name" value="FHA_DOMAIN"/>
    <property type="match status" value="1"/>
</dbReference>
<dbReference type="InterPro" id="IPR036961">
    <property type="entry name" value="Kinesin_motor_dom_sf"/>
</dbReference>
<evidence type="ECO:0000256" key="2">
    <source>
        <dbReference type="ARBA" id="ARBA00004186"/>
    </source>
</evidence>
<dbReference type="Gene3D" id="3.40.850.10">
    <property type="entry name" value="Kinesin motor domain"/>
    <property type="match status" value="1"/>
</dbReference>
<evidence type="ECO:0000256" key="7">
    <source>
        <dbReference type="ARBA" id="ARBA00022741"/>
    </source>
</evidence>
<name>A0AAV4GKB0_9GAST</name>
<evidence type="ECO:0000259" key="19">
    <source>
        <dbReference type="PROSITE" id="PS50067"/>
    </source>
</evidence>
<dbReference type="GO" id="GO:0003777">
    <property type="term" value="F:microtubule motor activity"/>
    <property type="evidence" value="ECO:0007669"/>
    <property type="project" value="InterPro"/>
</dbReference>
<keyword evidence="9 16" id="KW-0175">Coiled coil</keyword>
<evidence type="ECO:0000313" key="21">
    <source>
        <dbReference type="Proteomes" id="UP000762676"/>
    </source>
</evidence>
<organism evidence="20 21">
    <name type="scientific">Elysia marginata</name>
    <dbReference type="NCBI Taxonomy" id="1093978"/>
    <lineage>
        <taxon>Eukaryota</taxon>
        <taxon>Metazoa</taxon>
        <taxon>Spiralia</taxon>
        <taxon>Lophotrochozoa</taxon>
        <taxon>Mollusca</taxon>
        <taxon>Gastropoda</taxon>
        <taxon>Heterobranchia</taxon>
        <taxon>Euthyneura</taxon>
        <taxon>Panpulmonata</taxon>
        <taxon>Sacoglossa</taxon>
        <taxon>Placobranchoidea</taxon>
        <taxon>Plakobranchidae</taxon>
        <taxon>Elysia</taxon>
    </lineage>
</organism>
<comment type="similarity">
    <text evidence="15">Belongs to the TRAFAC class myosin-kinesin ATPase superfamily. Kinesin family.</text>
</comment>
<evidence type="ECO:0000256" key="15">
    <source>
        <dbReference type="PROSITE-ProRule" id="PRU00283"/>
    </source>
</evidence>
<dbReference type="PANTHER" id="PTHR47117:SF5">
    <property type="entry name" value="KINESIN-LIKE PROTEIN KIF14"/>
    <property type="match status" value="1"/>
</dbReference>
<dbReference type="Pfam" id="PF00225">
    <property type="entry name" value="Kinesin"/>
    <property type="match status" value="1"/>
</dbReference>
<protein>
    <recommendedName>
        <fullName evidence="14">Kinesin-like protein KIF14</fullName>
    </recommendedName>
</protein>
<comment type="subcellular location">
    <subcellularLocation>
        <location evidence="2">Cytoplasm</location>
        <location evidence="2">Cytoskeleton</location>
        <location evidence="2">Spindle</location>
    </subcellularLocation>
    <subcellularLocation>
        <location evidence="3">Midbody</location>
    </subcellularLocation>
    <subcellularLocation>
        <location evidence="1">Nucleus</location>
    </subcellularLocation>
</comment>
<evidence type="ECO:0000256" key="12">
    <source>
        <dbReference type="ARBA" id="ARBA00023242"/>
    </source>
</evidence>
<evidence type="ECO:0000256" key="6">
    <source>
        <dbReference type="ARBA" id="ARBA00022701"/>
    </source>
</evidence>
<dbReference type="PRINTS" id="PR00380">
    <property type="entry name" value="KINESINHEAVY"/>
</dbReference>
<dbReference type="InterPro" id="IPR027417">
    <property type="entry name" value="P-loop_NTPase"/>
</dbReference>
<feature type="region of interest" description="Disordered" evidence="17">
    <location>
        <begin position="1062"/>
        <end position="1082"/>
    </location>
</feature>
<evidence type="ECO:0000256" key="8">
    <source>
        <dbReference type="ARBA" id="ARBA00022840"/>
    </source>
</evidence>
<dbReference type="GO" id="GO:0005524">
    <property type="term" value="F:ATP binding"/>
    <property type="evidence" value="ECO:0007669"/>
    <property type="project" value="UniProtKB-UniRule"/>
</dbReference>
<dbReference type="PROSITE" id="PS50067">
    <property type="entry name" value="KINESIN_MOTOR_2"/>
    <property type="match status" value="1"/>
</dbReference>
<dbReference type="GO" id="GO:0043066">
    <property type="term" value="P:negative regulation of apoptotic process"/>
    <property type="evidence" value="ECO:0007669"/>
    <property type="project" value="UniProtKB-ARBA"/>
</dbReference>
<dbReference type="SMART" id="SM00240">
    <property type="entry name" value="FHA"/>
    <property type="match status" value="1"/>
</dbReference>
<evidence type="ECO:0000256" key="3">
    <source>
        <dbReference type="ARBA" id="ARBA00004214"/>
    </source>
</evidence>
<feature type="region of interest" description="Disordered" evidence="17">
    <location>
        <begin position="1"/>
        <end position="31"/>
    </location>
</feature>
<keyword evidence="11" id="KW-0206">Cytoskeleton</keyword>
<dbReference type="GO" id="GO:0005874">
    <property type="term" value="C:microtubule"/>
    <property type="evidence" value="ECO:0007669"/>
    <property type="project" value="UniProtKB-KW"/>
</dbReference>
<dbReference type="InterPro" id="IPR001752">
    <property type="entry name" value="Kinesin_motor_dom"/>
</dbReference>
<dbReference type="Pfam" id="PF16183">
    <property type="entry name" value="Kinesin_assoc"/>
    <property type="match status" value="1"/>
</dbReference>
<accession>A0AAV4GKB0</accession>
<feature type="compositionally biased region" description="Polar residues" evidence="17">
    <location>
        <begin position="257"/>
        <end position="282"/>
    </location>
</feature>
<dbReference type="PANTHER" id="PTHR47117">
    <property type="entry name" value="STAR-RELATED LIPID TRANSFER PROTEIN 9"/>
    <property type="match status" value="1"/>
</dbReference>
<dbReference type="GO" id="GO:0005634">
    <property type="term" value="C:nucleus"/>
    <property type="evidence" value="ECO:0007669"/>
    <property type="project" value="UniProtKB-SubCell"/>
</dbReference>
<feature type="binding site" evidence="15">
    <location>
        <begin position="448"/>
        <end position="455"/>
    </location>
    <ligand>
        <name>ATP</name>
        <dbReference type="ChEBI" id="CHEBI:30616"/>
    </ligand>
</feature>
<reference evidence="20 21" key="1">
    <citation type="journal article" date="2021" name="Elife">
        <title>Chloroplast acquisition without the gene transfer in kleptoplastic sea slugs, Plakobranchus ocellatus.</title>
        <authorList>
            <person name="Maeda T."/>
            <person name="Takahashi S."/>
            <person name="Yoshida T."/>
            <person name="Shimamura S."/>
            <person name="Takaki Y."/>
            <person name="Nagai Y."/>
            <person name="Toyoda A."/>
            <person name="Suzuki Y."/>
            <person name="Arimoto A."/>
            <person name="Ishii H."/>
            <person name="Satoh N."/>
            <person name="Nishiyama T."/>
            <person name="Hasebe M."/>
            <person name="Maruyama T."/>
            <person name="Minagawa J."/>
            <person name="Obokata J."/>
            <person name="Shigenobu S."/>
        </authorList>
    </citation>
    <scope>NUCLEOTIDE SEQUENCE [LARGE SCALE GENOMIC DNA]</scope>
</reference>
<feature type="compositionally biased region" description="Low complexity" evidence="17">
    <location>
        <begin position="111"/>
        <end position="140"/>
    </location>
</feature>
<feature type="compositionally biased region" description="Basic and acidic residues" evidence="17">
    <location>
        <begin position="235"/>
        <end position="250"/>
    </location>
</feature>
<dbReference type="InterPro" id="IPR032405">
    <property type="entry name" value="Kinesin_assoc"/>
</dbReference>
<feature type="compositionally biased region" description="Polar residues" evidence="17">
    <location>
        <begin position="69"/>
        <end position="100"/>
    </location>
</feature>
<feature type="compositionally biased region" description="Polar residues" evidence="17">
    <location>
        <begin position="209"/>
        <end position="229"/>
    </location>
</feature>
<dbReference type="Pfam" id="PF00498">
    <property type="entry name" value="FHA"/>
    <property type="match status" value="1"/>
</dbReference>
<sequence>MAANNSSRRIVKAKRVLPSVPPESPRLKSVHFNSETIETSIGGTQSVGKIKQDVGKIKQDVLLHFDTPVTPSSKPGSRNAPGQTTLRNKNSQPGGNTSSAHAGKENKKVKGATGSSTAAAAVSPPESVSGETSSGASSSGESDKSSPESNSLRLQTSLTSGVNVAAISTKYGAGLEVKNKVSNSTGALFNSKQGLKSCSSNSKKVRKGYQQTSQKDSDNSSVKAASSNPAGEDLCTERTLNEKGLKESKGGGENSVEDQVTASAASGAENSGDTKSLVSSTSQHDRRTTMERVELVCQSPFRTPDSRQARRHTLESKVFSTPDCYRDVALGTPRRLLPTIHDDSVDDGVDDPEESSNCSIMVAVRVRPFVQRELSDANAQCVVSMQGNETTVTSDSGAVHRFAYDFSFWSHDRKSEDFCSQEDVYKRLAQPLLLKAFEGYNTCLFAYGQTGSGKSYCIMGHAAETGIIPRFCEELFAKADMLTSKKQVKVNVEISFFEIYNEKIHDLLAANKDKGQKKATLKVREHPVLGPYVEALSTYVVNSFEDVEVWITLGNKNRATAATGMNDKSSRSHSVFSLVLTQTKTETIEGQGHDHSVNSKINLVDLAGSERQSQANTSGDRLREGANINKSLLTLGKVISLLAERSDLNKKRKIFIPYRDSVLTWLLKESLGGNSKTAMIATISPSSQHLEETLSTLRYAHQARSIVNRVHINEDPKAKIIRQLRAEIERLRGEQGGGGMNEEALAASMSEISRLKSEMEEMSRSWQERLRQAEARKAEELKMLERAGVTFKVDNRLPNLVNLNEDPQLSEMLLYVIKEGETRVGRDIDDSRHIKLTGALIADKHCVINSQGGNVQITPLGEAPTYVNGNLISDTTVLHHADRVILGGDHYFRFNHPMEVQKNKASESREIKDFDFARQELLGVQEARLQAELEAVMEKTRQELDEQKDGYESKLKGLEKVLTKVEETHKEAQSTIHSLQKQNMMLEQEVLAGRKRHKLESSLSQQSIEALSLSKSKIVELLEAETKKVAARLDKFRSKRSELAAAPLGSSSVVSLLSSSSSSCDTTRDGGGEQQQQQLSTPSRRDLYKIALLVREANKINQYLNTSLVFSREDVSDEEGPADQVLRTQIRVTNTRHCMFTLWTVGKFEEKLTQMRDLFQNEGDKSADDDEIFNDPDDIWETEQAVSSPACNGMNGPRSTPKLPSLARTTPLMMFQKASAGSLSSPRSGHEVDVVRACKEVLSSVSDYLTGNIAQWTLSFEESLMDKVLSTCQRIRFGAETVLDREGKKFTHGPGETTWVRPMLQLVADVPLLASHVALWSSFFDGLNLPFLRDLLAGAADQVKVVGHQATSLLQGCDGCLSSLMKESGEKLTTAVLSLCVTCGELALATDSSVLRIDQSPRDQDACRLSAEISEHFLQGCAKFARQTLSGGVSALEDFQRRASYWSNGTDGTDTEPGELGERLSHVLACTQELLHRTLASLESLVETFSGLNKEERPVQQYSATYKLLQGLVSSVGSVVDSSTLLVESVAATVQ</sequence>
<keyword evidence="8 15" id="KW-0067">ATP-binding</keyword>
<keyword evidence="5" id="KW-0597">Phosphoprotein</keyword>
<dbReference type="SMART" id="SM00129">
    <property type="entry name" value="KISc"/>
    <property type="match status" value="1"/>
</dbReference>
<dbReference type="Proteomes" id="UP000762676">
    <property type="component" value="Unassembled WGS sequence"/>
</dbReference>
<evidence type="ECO:0000256" key="1">
    <source>
        <dbReference type="ARBA" id="ARBA00004123"/>
    </source>
</evidence>
<feature type="compositionally biased region" description="Polar residues" evidence="17">
    <location>
        <begin position="187"/>
        <end position="202"/>
    </location>
</feature>
<dbReference type="FunFam" id="3.40.850.10:FF:000042">
    <property type="entry name" value="Kinesin family member 14"/>
    <property type="match status" value="1"/>
</dbReference>
<evidence type="ECO:0000259" key="18">
    <source>
        <dbReference type="PROSITE" id="PS50006"/>
    </source>
</evidence>
<dbReference type="CDD" id="cd01365">
    <property type="entry name" value="KISc_KIF1A_KIF1B"/>
    <property type="match status" value="1"/>
</dbReference>
<evidence type="ECO:0000256" key="13">
    <source>
        <dbReference type="ARBA" id="ARBA00064520"/>
    </source>
</evidence>
<dbReference type="Pfam" id="PF23313">
    <property type="entry name" value="4HB_KIF14"/>
    <property type="match status" value="1"/>
</dbReference>
<evidence type="ECO:0000256" key="10">
    <source>
        <dbReference type="ARBA" id="ARBA00023175"/>
    </source>
</evidence>
<keyword evidence="4" id="KW-0963">Cytoplasm</keyword>
<keyword evidence="10 15" id="KW-0505">Motor protein</keyword>
<dbReference type="GO" id="GO:0008017">
    <property type="term" value="F:microtubule binding"/>
    <property type="evidence" value="ECO:0007669"/>
    <property type="project" value="InterPro"/>
</dbReference>
<feature type="region of interest" description="Disordered" evidence="17">
    <location>
        <begin position="187"/>
        <end position="291"/>
    </location>
</feature>
<dbReference type="SUPFAM" id="SSF49879">
    <property type="entry name" value="SMAD/FHA domain"/>
    <property type="match status" value="1"/>
</dbReference>
<feature type="region of interest" description="Disordered" evidence="17">
    <location>
        <begin position="65"/>
        <end position="159"/>
    </location>
</feature>